<evidence type="ECO:0000256" key="1">
    <source>
        <dbReference type="SAM" id="MobiDB-lite"/>
    </source>
</evidence>
<feature type="region of interest" description="Disordered" evidence="1">
    <location>
        <begin position="149"/>
        <end position="192"/>
    </location>
</feature>
<evidence type="ECO:0000313" key="4">
    <source>
        <dbReference type="EMBL" id="KAF6165156.1"/>
    </source>
</evidence>
<dbReference type="GO" id="GO:0006633">
    <property type="term" value="P:fatty acid biosynthetic process"/>
    <property type="evidence" value="ECO:0007669"/>
    <property type="project" value="InterPro"/>
</dbReference>
<feature type="domain" description="Tf2-1-like SH3-like" evidence="3">
    <location>
        <begin position="256"/>
        <end position="298"/>
    </location>
</feature>
<evidence type="ECO:0000259" key="3">
    <source>
        <dbReference type="Pfam" id="PF24626"/>
    </source>
</evidence>
<dbReference type="PANTHER" id="PTHR43416:SF38">
    <property type="entry name" value="BIOTIN CARBOXYL CARRIER PROTEIN OF ACETYL-COA CARBOXYLASE 1, CHLOROPLASTIC"/>
    <property type="match status" value="1"/>
</dbReference>
<keyword evidence="5" id="KW-1185">Reference proteome</keyword>
<dbReference type="Proteomes" id="UP000541444">
    <property type="component" value="Unassembled WGS sequence"/>
</dbReference>
<comment type="caution">
    <text evidence="4">The sequence shown here is derived from an EMBL/GenBank/DDBJ whole genome shotgun (WGS) entry which is preliminary data.</text>
</comment>
<organism evidence="4 5">
    <name type="scientific">Kingdonia uniflora</name>
    <dbReference type="NCBI Taxonomy" id="39325"/>
    <lineage>
        <taxon>Eukaryota</taxon>
        <taxon>Viridiplantae</taxon>
        <taxon>Streptophyta</taxon>
        <taxon>Embryophyta</taxon>
        <taxon>Tracheophyta</taxon>
        <taxon>Spermatophyta</taxon>
        <taxon>Magnoliopsida</taxon>
        <taxon>Ranunculales</taxon>
        <taxon>Circaeasteraceae</taxon>
        <taxon>Kingdonia</taxon>
    </lineage>
</organism>
<dbReference type="GO" id="GO:0003989">
    <property type="term" value="F:acetyl-CoA carboxylase activity"/>
    <property type="evidence" value="ECO:0007669"/>
    <property type="project" value="InterPro"/>
</dbReference>
<evidence type="ECO:0000313" key="5">
    <source>
        <dbReference type="Proteomes" id="UP000541444"/>
    </source>
</evidence>
<dbReference type="InterPro" id="IPR050537">
    <property type="entry name" value="2-oxoacid_dehydrogenase"/>
</dbReference>
<dbReference type="InterPro" id="IPR001249">
    <property type="entry name" value="AcCoA_biotinCC"/>
</dbReference>
<accession>A0A7J7NDB2</accession>
<dbReference type="CDD" id="cd06850">
    <property type="entry name" value="biotinyl_domain"/>
    <property type="match status" value="1"/>
</dbReference>
<dbReference type="OrthoDB" id="196847at2759"/>
<evidence type="ECO:0000259" key="2">
    <source>
        <dbReference type="Pfam" id="PF00364"/>
    </source>
</evidence>
<dbReference type="SUPFAM" id="SSF51230">
    <property type="entry name" value="Single hybrid motif"/>
    <property type="match status" value="1"/>
</dbReference>
<feature type="domain" description="Lipoyl-binding" evidence="2">
    <location>
        <begin position="195"/>
        <end position="240"/>
    </location>
</feature>
<reference evidence="4 5" key="1">
    <citation type="journal article" date="2020" name="IScience">
        <title>Genome Sequencing of the Endangered Kingdonia uniflora (Circaeasteraceae, Ranunculales) Reveals Potential Mechanisms of Evolutionary Specialization.</title>
        <authorList>
            <person name="Sun Y."/>
            <person name="Deng T."/>
            <person name="Zhang A."/>
            <person name="Moore M.J."/>
            <person name="Landis J.B."/>
            <person name="Lin N."/>
            <person name="Zhang H."/>
            <person name="Zhang X."/>
            <person name="Huang J."/>
            <person name="Zhang X."/>
            <person name="Sun H."/>
            <person name="Wang H."/>
        </authorList>
    </citation>
    <scope>NUCLEOTIDE SEQUENCE [LARGE SCALE GENOMIC DNA]</scope>
    <source>
        <strain evidence="4">TB1705</strain>
        <tissue evidence="4">Leaf</tissue>
    </source>
</reference>
<evidence type="ECO:0008006" key="6">
    <source>
        <dbReference type="Google" id="ProtNLM"/>
    </source>
</evidence>
<dbReference type="AlphaFoldDB" id="A0A7J7NDB2"/>
<proteinExistence type="predicted"/>
<gene>
    <name evidence="4" type="ORF">GIB67_000740</name>
</gene>
<dbReference type="Gene3D" id="2.40.50.100">
    <property type="match status" value="1"/>
</dbReference>
<dbReference type="InterPro" id="IPR011053">
    <property type="entry name" value="Single_hybrid_motif"/>
</dbReference>
<name>A0A7J7NDB2_9MAGN</name>
<dbReference type="InterPro" id="IPR056924">
    <property type="entry name" value="SH3_Tf2-1"/>
</dbReference>
<dbReference type="GO" id="GO:0009317">
    <property type="term" value="C:acetyl-CoA carboxylase complex"/>
    <property type="evidence" value="ECO:0007669"/>
    <property type="project" value="InterPro"/>
</dbReference>
<dbReference type="PRINTS" id="PR01071">
    <property type="entry name" value="ACOABIOTINCC"/>
</dbReference>
<sequence>MASSFSVSKSYSALLAAGYQRHHQPKISFALTKPSFQPQGPTGNQRSIWKVQAQLNEVSIEGSSNSTAAPQDKFEIPLKEEPAEISTAESTVSDALSISVFMTQVSDLVKLVDSRDIMELQLKQFDCELTIRKKEALPQPPPVPPVVMMQPPPQAMHSSQFTSSPVTASAPASPTPSPLALPAPAKTNKSSHPPFMCPMAGTFYRSPGPGEPPFVKVGDKVQKGQVLCIIEAMKLMNEIEVLGASFSGSSFVRVFGDVVMLYIEKGRRTDVASKLFLRKSGPYRIIQHIDDNAYELDISGVRSRAVKLLTQFYDDIPSHPVLPSPGVELTDDILDSRLDVAGHVEFFIRWATQSGAIAEVVAEDGKPVSVGTPLFVIEP</sequence>
<dbReference type="PANTHER" id="PTHR43416">
    <property type="entry name" value="DIHYDROLIPOYLLYSINE-RESIDUE SUCCINYLTRANSFERASE COMPONENT OF 2-OXOGLUTARATE DEHYDROGENASE COMPLEX, MITOCHONDRIAL-RELATED"/>
    <property type="match status" value="1"/>
</dbReference>
<dbReference type="Pfam" id="PF00364">
    <property type="entry name" value="Biotin_lipoyl"/>
    <property type="match status" value="1"/>
</dbReference>
<protein>
    <recommendedName>
        <fullName evidence="6">Biotin carboxyl carrier protein of acetyl-CoA carboxylase</fullName>
    </recommendedName>
</protein>
<dbReference type="Pfam" id="PF24626">
    <property type="entry name" value="SH3_Tf2-1"/>
    <property type="match status" value="1"/>
</dbReference>
<dbReference type="InterPro" id="IPR000089">
    <property type="entry name" value="Biotin_lipoyl"/>
</dbReference>
<dbReference type="EMBL" id="JACGCM010000859">
    <property type="protein sequence ID" value="KAF6165156.1"/>
    <property type="molecule type" value="Genomic_DNA"/>
</dbReference>
<feature type="compositionally biased region" description="Low complexity" evidence="1">
    <location>
        <begin position="162"/>
        <end position="172"/>
    </location>
</feature>